<proteinExistence type="inferred from homology"/>
<evidence type="ECO:0000256" key="7">
    <source>
        <dbReference type="SAM" id="Phobius"/>
    </source>
</evidence>
<evidence type="ECO:0000313" key="8">
    <source>
        <dbReference type="EMBL" id="NLS14790.1"/>
    </source>
</evidence>
<dbReference type="RefSeq" id="WP_168837866.1">
    <property type="nucleotide sequence ID" value="NZ_JABAIK010000029.1"/>
</dbReference>
<sequence length="154" mass="17811">MPQEHRSWLQHYERLVCGLETFVAPALLLVCRLWVAVVFFTSGMTKINTWESTLYLFEYEYQVPLLSWELAAMLGTITELVVPCFIAIGLLTRPMACVLFIFNIIAVWSYPALWQTGFYDHQLWGLMLLIVVVWGPGILSVDHFVRQLMGRDKP</sequence>
<evidence type="ECO:0000256" key="6">
    <source>
        <dbReference type="ARBA" id="ARBA00023136"/>
    </source>
</evidence>
<dbReference type="GO" id="GO:0005886">
    <property type="term" value="C:plasma membrane"/>
    <property type="evidence" value="ECO:0007669"/>
    <property type="project" value="UniProtKB-SubCell"/>
</dbReference>
<dbReference type="InterPro" id="IPR032808">
    <property type="entry name" value="DoxX"/>
</dbReference>
<dbReference type="PANTHER" id="PTHR33452">
    <property type="entry name" value="OXIDOREDUCTASE CATD-RELATED"/>
    <property type="match status" value="1"/>
</dbReference>
<dbReference type="AlphaFoldDB" id="A0A7X8TU13"/>
<dbReference type="PANTHER" id="PTHR33452:SF1">
    <property type="entry name" value="INNER MEMBRANE PROTEIN YPHA-RELATED"/>
    <property type="match status" value="1"/>
</dbReference>
<keyword evidence="9" id="KW-1185">Reference proteome</keyword>
<feature type="transmembrane region" description="Helical" evidence="7">
    <location>
        <begin position="21"/>
        <end position="45"/>
    </location>
</feature>
<keyword evidence="6 7" id="KW-0472">Membrane</keyword>
<evidence type="ECO:0000256" key="1">
    <source>
        <dbReference type="ARBA" id="ARBA00004651"/>
    </source>
</evidence>
<accession>A0A7X8TU13</accession>
<keyword evidence="3" id="KW-1003">Cell membrane</keyword>
<dbReference type="Pfam" id="PF07681">
    <property type="entry name" value="DoxX"/>
    <property type="match status" value="1"/>
</dbReference>
<feature type="transmembrane region" description="Helical" evidence="7">
    <location>
        <begin position="123"/>
        <end position="145"/>
    </location>
</feature>
<dbReference type="Proteomes" id="UP000535589">
    <property type="component" value="Unassembled WGS sequence"/>
</dbReference>
<comment type="similarity">
    <text evidence="2">Belongs to the DoxX family.</text>
</comment>
<evidence type="ECO:0000256" key="5">
    <source>
        <dbReference type="ARBA" id="ARBA00022989"/>
    </source>
</evidence>
<evidence type="ECO:0000256" key="2">
    <source>
        <dbReference type="ARBA" id="ARBA00006679"/>
    </source>
</evidence>
<feature type="transmembrane region" description="Helical" evidence="7">
    <location>
        <begin position="95"/>
        <end position="111"/>
    </location>
</feature>
<name>A0A7X8TU13_9VIBR</name>
<dbReference type="InterPro" id="IPR051907">
    <property type="entry name" value="DoxX-like_oxidoreductase"/>
</dbReference>
<comment type="caution">
    <text evidence="8">The sequence shown here is derived from an EMBL/GenBank/DDBJ whole genome shotgun (WGS) entry which is preliminary data.</text>
</comment>
<evidence type="ECO:0000256" key="4">
    <source>
        <dbReference type="ARBA" id="ARBA00022692"/>
    </source>
</evidence>
<protein>
    <submittedName>
        <fullName evidence="8">DoxX family protein</fullName>
    </submittedName>
</protein>
<gene>
    <name evidence="8" type="ORF">HGP28_18185</name>
</gene>
<keyword evidence="5 7" id="KW-1133">Transmembrane helix</keyword>
<comment type="subcellular location">
    <subcellularLocation>
        <location evidence="1">Cell membrane</location>
        <topology evidence="1">Multi-pass membrane protein</topology>
    </subcellularLocation>
</comment>
<dbReference type="EMBL" id="JABAIK010000029">
    <property type="protein sequence ID" value="NLS14790.1"/>
    <property type="molecule type" value="Genomic_DNA"/>
</dbReference>
<evidence type="ECO:0000256" key="3">
    <source>
        <dbReference type="ARBA" id="ARBA00022475"/>
    </source>
</evidence>
<reference evidence="8 9" key="1">
    <citation type="submission" date="2020-04" db="EMBL/GenBank/DDBJ databases">
        <title>Vibrio sp. SM6, a novel species isolated from seawater.</title>
        <authorList>
            <person name="Wang X."/>
        </authorList>
    </citation>
    <scope>NUCLEOTIDE SEQUENCE [LARGE SCALE GENOMIC DNA]</scope>
    <source>
        <strain evidence="8 9">SM6</strain>
    </source>
</reference>
<keyword evidence="4 7" id="KW-0812">Transmembrane</keyword>
<evidence type="ECO:0000313" key="9">
    <source>
        <dbReference type="Proteomes" id="UP000535589"/>
    </source>
</evidence>
<organism evidence="8 9">
    <name type="scientific">Vibrio agarilyticus</name>
    <dbReference type="NCBI Taxonomy" id="2726741"/>
    <lineage>
        <taxon>Bacteria</taxon>
        <taxon>Pseudomonadati</taxon>
        <taxon>Pseudomonadota</taxon>
        <taxon>Gammaproteobacteria</taxon>
        <taxon>Vibrionales</taxon>
        <taxon>Vibrionaceae</taxon>
        <taxon>Vibrio</taxon>
    </lineage>
</organism>
<feature type="transmembrane region" description="Helical" evidence="7">
    <location>
        <begin position="65"/>
        <end position="88"/>
    </location>
</feature>